<keyword evidence="1" id="KW-0812">Transmembrane</keyword>
<gene>
    <name evidence="2" type="ORF">vBAfaPQDWS595_21</name>
</gene>
<feature type="transmembrane region" description="Helical" evidence="1">
    <location>
        <begin position="709"/>
        <end position="733"/>
    </location>
</feature>
<organism evidence="2 3">
    <name type="scientific">Alcaligenes phage vB_Af_QDWS595</name>
    <dbReference type="NCBI Taxonomy" id="2877946"/>
    <lineage>
        <taxon>Viruses</taxon>
        <taxon>Duplodnaviria</taxon>
        <taxon>Heunggongvirae</taxon>
        <taxon>Uroviricota</taxon>
        <taxon>Caudoviricetes</taxon>
        <taxon>Schitoviridae</taxon>
        <taxon>Petruschkyvirus</taxon>
        <taxon>Petruschkyvirus QDWS595</taxon>
    </lineage>
</organism>
<sequence length="893" mass="100078">MGLFSSKTKIYVSSVVYNLAGPEEDRPNYLKTLVLGSAIRDNNIDIAQTIKDGYLGGPGIRLRSFARWGRTSGYNDMIGLNNFNPISSSDINNTVVADQIPKGTNQTIQVQRSSIGFSDYTYWAEQWMMVNRPNEIDTDWLTTIDDETNEITITLANGQDIKFMPDNYEFGKKYLYVAYNKIDNAEIQDLVPGTVHQIGESPFPSTTGWVQEYFNTEVKPIELTTRTKVDKTFSDNRPPESQETETTEMGQYTETHGIYTKDEYLGRPIGGSYTQTKRSIQYQNQLYKIKNITTVVETQETIEGGVVVDIKTTTIKQTVVVDRNWRTDTQITINSTWLPMELFIYKEGDGNPVLDAMFTSDGNTGTYFPYVPLRVDNRFISDSYYEDIFKVAPKAVKKSTGGSFSKIMDSVADNENLGDIDYAYIVFGVSMNVKENACKKYIYKTFERYLVGTNSWQEFQDWIIKYEEAHESTLRWIEWYEAQDDPQNPLWGGNKEPYRIPYPPKPTHSLNVSSPGRPDLNYNSVVAWNYIKEEFGTGQLSGMKVGELKIELGNETSFPEYGTSTRTIVFFGRRPLVELDITWQESKNSWRKLTIGGLEHWNNIYGGKSVWTTIKEAMNDPDESGFIIPLHEDIYKSMSLIDTTQMSTACSFIVFNCYEEVKKKWYQSGFFKVVVIIAIIVIAVYTGGFGAGGAGLLGTNAAIGATLGFTGTVAIIAGAAANAIAAMILTKVITDVSRAVLGDKVGIIVGTIASIAAVQIGTAMMNGVSLSTMMGQMVSAEKLLMLTSTSLGAVNQYMEASMKEIVNDTNRVLEEYKIQSMEIQRMYEENIGYGRGMLDPLTFTDSVSNRSFTIENPDSFFSRTLMTGSDIAQASFDMINNFVEITTDSNPKL</sequence>
<proteinExistence type="predicted"/>
<feature type="transmembrane region" description="Helical" evidence="1">
    <location>
        <begin position="670"/>
        <end position="697"/>
    </location>
</feature>
<protein>
    <submittedName>
        <fullName evidence="2">Uncharacterized protein</fullName>
    </submittedName>
</protein>
<evidence type="ECO:0000256" key="1">
    <source>
        <dbReference type="SAM" id="Phobius"/>
    </source>
</evidence>
<keyword evidence="3" id="KW-1185">Reference proteome</keyword>
<evidence type="ECO:0000313" key="2">
    <source>
        <dbReference type="EMBL" id="UCR75505.1"/>
    </source>
</evidence>
<keyword evidence="1" id="KW-0472">Membrane</keyword>
<accession>A0AAE8Y366</accession>
<name>A0AAE8Y366_9CAUD</name>
<keyword evidence="1" id="KW-1133">Transmembrane helix</keyword>
<reference evidence="2" key="1">
    <citation type="submission" date="2021-09" db="EMBL/GenBank/DDBJ databases">
        <title>Complete genome analysis of a novel Alcaligenes phage vB_Af_QDWS595.</title>
        <authorList>
            <person name="Jing Y."/>
            <person name="Wang J."/>
        </authorList>
    </citation>
    <scope>NUCLEOTIDE SEQUENCE</scope>
</reference>
<dbReference type="Proteomes" id="UP000827952">
    <property type="component" value="Segment"/>
</dbReference>
<dbReference type="EMBL" id="OK149171">
    <property type="protein sequence ID" value="UCR75505.1"/>
    <property type="molecule type" value="Genomic_DNA"/>
</dbReference>
<feature type="transmembrane region" description="Helical" evidence="1">
    <location>
        <begin position="745"/>
        <end position="765"/>
    </location>
</feature>
<evidence type="ECO:0000313" key="3">
    <source>
        <dbReference type="Proteomes" id="UP000827952"/>
    </source>
</evidence>